<dbReference type="Proteomes" id="UP001056455">
    <property type="component" value="Chromosome"/>
</dbReference>
<reference evidence="1" key="1">
    <citation type="submission" date="2022-06" db="EMBL/GenBank/DDBJ databases">
        <title>Ornithinimicrobium HY1793.</title>
        <authorList>
            <person name="Huang Y."/>
        </authorList>
    </citation>
    <scope>NUCLEOTIDE SEQUENCE</scope>
    <source>
        <strain evidence="1">HY1793</strain>
    </source>
</reference>
<organism evidence="1 2">
    <name type="scientific">Ornithinimicrobium faecis</name>
    <dbReference type="NCBI Taxonomy" id="2934158"/>
    <lineage>
        <taxon>Bacteria</taxon>
        <taxon>Bacillati</taxon>
        <taxon>Actinomycetota</taxon>
        <taxon>Actinomycetes</taxon>
        <taxon>Micrococcales</taxon>
        <taxon>Ornithinimicrobiaceae</taxon>
        <taxon>Ornithinimicrobium</taxon>
    </lineage>
</organism>
<evidence type="ECO:0000313" key="1">
    <source>
        <dbReference type="EMBL" id="USQ78163.1"/>
    </source>
</evidence>
<accession>A0ABY4YMX1</accession>
<dbReference type="EMBL" id="CP099489">
    <property type="protein sequence ID" value="USQ78163.1"/>
    <property type="molecule type" value="Genomic_DNA"/>
</dbReference>
<evidence type="ECO:0000313" key="2">
    <source>
        <dbReference type="Proteomes" id="UP001056455"/>
    </source>
</evidence>
<gene>
    <name evidence="1" type="ORF">NF556_10860</name>
</gene>
<name>A0ABY4YMX1_9MICO</name>
<proteinExistence type="predicted"/>
<evidence type="ECO:0008006" key="3">
    <source>
        <dbReference type="Google" id="ProtNLM"/>
    </source>
</evidence>
<sequence>MIRDRLEQDLAPLCSALEALAWQPGAGDEAARRAWLLEVSADQSWVFDAAPVSVAPTRNVQGHVQIFAPGEPDASLVSATGMDADALLVIGRLFVRPGPHAEGIRRFLLTEALRRVGVVGKTAILDLASNPGLTESLCHKRGLRLLPTTVPGLSPMIHHEEPEVPSR</sequence>
<protein>
    <recommendedName>
        <fullName evidence="3">N-acetyltransferase domain-containing protein</fullName>
    </recommendedName>
</protein>
<dbReference type="RefSeq" id="WP_252590962.1">
    <property type="nucleotide sequence ID" value="NZ_CP099489.1"/>
</dbReference>
<keyword evidence="2" id="KW-1185">Reference proteome</keyword>